<dbReference type="InterPro" id="IPR053135">
    <property type="entry name" value="AKR2_Oxidoreductase"/>
</dbReference>
<dbReference type="Proteomes" id="UP000195950">
    <property type="component" value="Unassembled WGS sequence"/>
</dbReference>
<dbReference type="Pfam" id="PF13187">
    <property type="entry name" value="Fer4_9"/>
    <property type="match status" value="1"/>
</dbReference>
<dbReference type="InterPro" id="IPR017900">
    <property type="entry name" value="4Fe4S_Fe_S_CS"/>
</dbReference>
<comment type="caution">
    <text evidence="5">The sequence shown here is derived from an EMBL/GenBank/DDBJ whole genome shotgun (WGS) entry which is preliminary data.</text>
</comment>
<dbReference type="AlphaFoldDB" id="A0A1Y4IHH4"/>
<dbReference type="InterPro" id="IPR036812">
    <property type="entry name" value="NAD(P)_OxRdtase_dom_sf"/>
</dbReference>
<dbReference type="Gene3D" id="3.20.20.100">
    <property type="entry name" value="NADP-dependent oxidoreductase domain"/>
    <property type="match status" value="1"/>
</dbReference>
<keyword evidence="2" id="KW-0408">Iron</keyword>
<dbReference type="SUPFAM" id="SSF46548">
    <property type="entry name" value="alpha-helical ferredoxin"/>
    <property type="match status" value="1"/>
</dbReference>
<evidence type="ECO:0000313" key="6">
    <source>
        <dbReference type="Proteomes" id="UP000195950"/>
    </source>
</evidence>
<dbReference type="InterPro" id="IPR023210">
    <property type="entry name" value="NADP_OxRdtase_dom"/>
</dbReference>
<evidence type="ECO:0000256" key="3">
    <source>
        <dbReference type="ARBA" id="ARBA00023014"/>
    </source>
</evidence>
<dbReference type="RefSeq" id="WP_087344126.1">
    <property type="nucleotide sequence ID" value="NZ_JAQMQD010000005.1"/>
</dbReference>
<dbReference type="PANTHER" id="PTHR43312">
    <property type="entry name" value="D-THREO-ALDOSE 1-DEHYDROGENASE"/>
    <property type="match status" value="1"/>
</dbReference>
<dbReference type="PROSITE" id="PS00198">
    <property type="entry name" value="4FE4S_FER_1"/>
    <property type="match status" value="1"/>
</dbReference>
<gene>
    <name evidence="5" type="ORF">B5F32_09240</name>
</gene>
<dbReference type="EMBL" id="NFJX01000006">
    <property type="protein sequence ID" value="OUP19683.1"/>
    <property type="molecule type" value="Genomic_DNA"/>
</dbReference>
<dbReference type="PROSITE" id="PS51318">
    <property type="entry name" value="TAT"/>
    <property type="match status" value="1"/>
</dbReference>
<organism evidence="5 6">
    <name type="scientific">Parabacteroides distasonis</name>
    <dbReference type="NCBI Taxonomy" id="823"/>
    <lineage>
        <taxon>Bacteria</taxon>
        <taxon>Pseudomonadati</taxon>
        <taxon>Bacteroidota</taxon>
        <taxon>Bacteroidia</taxon>
        <taxon>Bacteroidales</taxon>
        <taxon>Tannerellaceae</taxon>
        <taxon>Parabacteroides</taxon>
    </lineage>
</organism>
<evidence type="ECO:0000259" key="4">
    <source>
        <dbReference type="PROSITE" id="PS51379"/>
    </source>
</evidence>
<proteinExistence type="predicted"/>
<dbReference type="PROSITE" id="PS51379">
    <property type="entry name" value="4FE4S_FER_2"/>
    <property type="match status" value="1"/>
</dbReference>
<dbReference type="PANTHER" id="PTHR43312:SF2">
    <property type="entry name" value="OXIDOREDUCTASE"/>
    <property type="match status" value="1"/>
</dbReference>
<evidence type="ECO:0000256" key="2">
    <source>
        <dbReference type="ARBA" id="ARBA00023004"/>
    </source>
</evidence>
<protein>
    <recommendedName>
        <fullName evidence="4">4Fe-4S ferredoxin-type domain-containing protein</fullName>
    </recommendedName>
</protein>
<keyword evidence="3" id="KW-0411">Iron-sulfur</keyword>
<dbReference type="Pfam" id="PF00248">
    <property type="entry name" value="Aldo_ket_red"/>
    <property type="match status" value="1"/>
</dbReference>
<sequence length="472" mass="54091">MEDKKQKNDKGMSRREMLKWLGAGTAAAAAGAYGWRRAVSGGKDGYSTAGVMPEVIPTDRMTYRTDPHTGRKVSLLGYGLMRLPVKEGANPNSDEVDQDMVNKLVDYAMAHGINYFDTAHPYHKGMSQIAIGKALKKYPRDSFFLATKMPTPLMPTLEQAKEIFEKQLKDCQVEYFDYYLLHTLQTLDVYQEIYEKRGILAYLQEQKRRGRIRSLGFSFHGTRPLMNHLLDCGVKWDFVQIQCNYHDWERGSELPAWAQQEERVPAQWLYERLTERGIPITVMEPLLGGRLVRLNHRAISILKQAAPERSTASWALRFVGSLPNILCILSGMTYMENLQDNICTFSPFQPLSDGEREVLDEALDAFLSNRTVPCTGCQYCTPCPYGVDIPAVFAHYNKCVNEERMPKDKMDKDYVRERRNFLIGYDRSVPELQQANRCIQCGQCLRKCPQSINIPKEMGKIDRLVEQLKLEK</sequence>
<evidence type="ECO:0000313" key="5">
    <source>
        <dbReference type="EMBL" id="OUP19683.1"/>
    </source>
</evidence>
<dbReference type="InterPro" id="IPR017896">
    <property type="entry name" value="4Fe4S_Fe-S-bd"/>
</dbReference>
<keyword evidence="1" id="KW-0479">Metal-binding</keyword>
<dbReference type="InterPro" id="IPR006311">
    <property type="entry name" value="TAT_signal"/>
</dbReference>
<dbReference type="SUPFAM" id="SSF51430">
    <property type="entry name" value="NAD(P)-linked oxidoreductase"/>
    <property type="match status" value="1"/>
</dbReference>
<dbReference type="GO" id="GO:0046872">
    <property type="term" value="F:metal ion binding"/>
    <property type="evidence" value="ECO:0007669"/>
    <property type="project" value="UniProtKB-KW"/>
</dbReference>
<name>A0A1Y4IHH4_PARDI</name>
<evidence type="ECO:0000256" key="1">
    <source>
        <dbReference type="ARBA" id="ARBA00022723"/>
    </source>
</evidence>
<accession>A0A1Y4IHH4</accession>
<dbReference type="GO" id="GO:0051536">
    <property type="term" value="F:iron-sulfur cluster binding"/>
    <property type="evidence" value="ECO:0007669"/>
    <property type="project" value="UniProtKB-KW"/>
</dbReference>
<feature type="domain" description="4Fe-4S ferredoxin-type" evidence="4">
    <location>
        <begin position="428"/>
        <end position="457"/>
    </location>
</feature>
<dbReference type="CDD" id="cd19096">
    <property type="entry name" value="AKR_Fe-S_oxidoreductase"/>
    <property type="match status" value="1"/>
</dbReference>
<reference evidence="6" key="1">
    <citation type="submission" date="2017-04" db="EMBL/GenBank/DDBJ databases">
        <title>Function of individual gut microbiota members based on whole genome sequencing of pure cultures obtained from chicken caecum.</title>
        <authorList>
            <person name="Medvecky M."/>
            <person name="Cejkova D."/>
            <person name="Polansky O."/>
            <person name="Karasova D."/>
            <person name="Kubasova T."/>
            <person name="Cizek A."/>
            <person name="Rychlik I."/>
        </authorList>
    </citation>
    <scope>NUCLEOTIDE SEQUENCE [LARGE SCALE GENOMIC DNA]</scope>
    <source>
        <strain evidence="6">An199</strain>
    </source>
</reference>